<keyword evidence="2" id="KW-1185">Reference proteome</keyword>
<sequence>MRHQVWTAGNCSMGRRLIFLLQQGWLIVRSRIEDPWFWKAHGSERYVECATDITLCRRKERAVDDNEKGCRVWMGSGMVSERCHTMEWGISRVSCLGPNRAYLLLSPAHISLAALTLNRLVWLPLWQPLSLPCPHYTLTPSYAY</sequence>
<gene>
    <name evidence="1" type="ORF">M9H77_27045</name>
</gene>
<organism evidence="1 2">
    <name type="scientific">Catharanthus roseus</name>
    <name type="common">Madagascar periwinkle</name>
    <name type="synonym">Vinca rosea</name>
    <dbReference type="NCBI Taxonomy" id="4058"/>
    <lineage>
        <taxon>Eukaryota</taxon>
        <taxon>Viridiplantae</taxon>
        <taxon>Streptophyta</taxon>
        <taxon>Embryophyta</taxon>
        <taxon>Tracheophyta</taxon>
        <taxon>Spermatophyta</taxon>
        <taxon>Magnoliopsida</taxon>
        <taxon>eudicotyledons</taxon>
        <taxon>Gunneridae</taxon>
        <taxon>Pentapetalae</taxon>
        <taxon>asterids</taxon>
        <taxon>lamiids</taxon>
        <taxon>Gentianales</taxon>
        <taxon>Apocynaceae</taxon>
        <taxon>Rauvolfioideae</taxon>
        <taxon>Vinceae</taxon>
        <taxon>Catharanthinae</taxon>
        <taxon>Catharanthus</taxon>
    </lineage>
</organism>
<reference evidence="2" key="1">
    <citation type="journal article" date="2023" name="Nat. Plants">
        <title>Single-cell RNA sequencing provides a high-resolution roadmap for understanding the multicellular compartmentation of specialized metabolism.</title>
        <authorList>
            <person name="Sun S."/>
            <person name="Shen X."/>
            <person name="Li Y."/>
            <person name="Li Y."/>
            <person name="Wang S."/>
            <person name="Li R."/>
            <person name="Zhang H."/>
            <person name="Shen G."/>
            <person name="Guo B."/>
            <person name="Wei J."/>
            <person name="Xu J."/>
            <person name="St-Pierre B."/>
            <person name="Chen S."/>
            <person name="Sun C."/>
        </authorList>
    </citation>
    <scope>NUCLEOTIDE SEQUENCE [LARGE SCALE GENOMIC DNA]</scope>
</reference>
<comment type="caution">
    <text evidence="1">The sequence shown here is derived from an EMBL/GenBank/DDBJ whole genome shotgun (WGS) entry which is preliminary data.</text>
</comment>
<name>A0ACC0ACU4_CATRO</name>
<proteinExistence type="predicted"/>
<dbReference type="EMBL" id="CM044706">
    <property type="protein sequence ID" value="KAI5658252.1"/>
    <property type="molecule type" value="Genomic_DNA"/>
</dbReference>
<dbReference type="Proteomes" id="UP001060085">
    <property type="component" value="Linkage Group LG06"/>
</dbReference>
<evidence type="ECO:0000313" key="1">
    <source>
        <dbReference type="EMBL" id="KAI5658252.1"/>
    </source>
</evidence>
<accession>A0ACC0ACU4</accession>
<evidence type="ECO:0000313" key="2">
    <source>
        <dbReference type="Proteomes" id="UP001060085"/>
    </source>
</evidence>
<protein>
    <submittedName>
        <fullName evidence="1">Uncharacterized protein</fullName>
    </submittedName>
</protein>